<comment type="caution">
    <text evidence="3">The sequence shown here is derived from an EMBL/GenBank/DDBJ whole genome shotgun (WGS) entry which is preliminary data.</text>
</comment>
<dbReference type="GO" id="GO:0008270">
    <property type="term" value="F:zinc ion binding"/>
    <property type="evidence" value="ECO:0007669"/>
    <property type="project" value="UniProtKB-KW"/>
</dbReference>
<protein>
    <recommendedName>
        <fullName evidence="2">C2H2-type domain-containing protein</fullName>
    </recommendedName>
</protein>
<organism evidence="3 4">
    <name type="scientific">Ooceraea biroi</name>
    <name type="common">Clonal raider ant</name>
    <name type="synonym">Cerapachys biroi</name>
    <dbReference type="NCBI Taxonomy" id="2015173"/>
    <lineage>
        <taxon>Eukaryota</taxon>
        <taxon>Metazoa</taxon>
        <taxon>Ecdysozoa</taxon>
        <taxon>Arthropoda</taxon>
        <taxon>Hexapoda</taxon>
        <taxon>Insecta</taxon>
        <taxon>Pterygota</taxon>
        <taxon>Neoptera</taxon>
        <taxon>Endopterygota</taxon>
        <taxon>Hymenoptera</taxon>
        <taxon>Apocrita</taxon>
        <taxon>Aculeata</taxon>
        <taxon>Formicoidea</taxon>
        <taxon>Formicidae</taxon>
        <taxon>Dorylinae</taxon>
        <taxon>Ooceraea</taxon>
    </lineage>
</organism>
<evidence type="ECO:0000313" key="3">
    <source>
        <dbReference type="EMBL" id="RLU14955.1"/>
    </source>
</evidence>
<keyword evidence="1" id="KW-0863">Zinc-finger</keyword>
<dbReference type="SMART" id="SM00355">
    <property type="entry name" value="ZnF_C2H2"/>
    <property type="match status" value="2"/>
</dbReference>
<name>A0A3L8D375_OOCBI</name>
<dbReference type="Proteomes" id="UP000279307">
    <property type="component" value="Chromosome 14"/>
</dbReference>
<evidence type="ECO:0000259" key="2">
    <source>
        <dbReference type="PROSITE" id="PS50157"/>
    </source>
</evidence>
<dbReference type="EMBL" id="QOIP01000014">
    <property type="protein sequence ID" value="RLU14955.1"/>
    <property type="molecule type" value="Genomic_DNA"/>
</dbReference>
<feature type="domain" description="C2H2-type" evidence="2">
    <location>
        <begin position="40"/>
        <end position="67"/>
    </location>
</feature>
<dbReference type="SUPFAM" id="SSF57667">
    <property type="entry name" value="beta-beta-alpha zinc fingers"/>
    <property type="match status" value="1"/>
</dbReference>
<dbReference type="InterPro" id="IPR036236">
    <property type="entry name" value="Znf_C2H2_sf"/>
</dbReference>
<proteinExistence type="predicted"/>
<evidence type="ECO:0000256" key="1">
    <source>
        <dbReference type="PROSITE-ProRule" id="PRU00042"/>
    </source>
</evidence>
<gene>
    <name evidence="3" type="ORF">DMN91_012842</name>
</gene>
<reference evidence="3 4" key="1">
    <citation type="journal article" date="2018" name="Genome Res.">
        <title>The genomic architecture and molecular evolution of ant odorant receptors.</title>
        <authorList>
            <person name="McKenzie S.K."/>
            <person name="Kronauer D.J.C."/>
        </authorList>
    </citation>
    <scope>NUCLEOTIDE SEQUENCE [LARGE SCALE GENOMIC DNA]</scope>
    <source>
        <strain evidence="3">Clonal line C1</strain>
    </source>
</reference>
<accession>A0A3L8D375</accession>
<dbReference type="AlphaFoldDB" id="A0A3L8D375"/>
<keyword evidence="1" id="KW-0862">Zinc</keyword>
<dbReference type="Gene3D" id="3.30.160.60">
    <property type="entry name" value="Classic Zinc Finger"/>
    <property type="match status" value="1"/>
</dbReference>
<evidence type="ECO:0000313" key="4">
    <source>
        <dbReference type="Proteomes" id="UP000279307"/>
    </source>
</evidence>
<dbReference type="PROSITE" id="PS50157">
    <property type="entry name" value="ZINC_FINGER_C2H2_2"/>
    <property type="match status" value="1"/>
</dbReference>
<keyword evidence="1" id="KW-0479">Metal-binding</keyword>
<dbReference type="InterPro" id="IPR013087">
    <property type="entry name" value="Znf_C2H2_type"/>
</dbReference>
<sequence length="109" mass="12828">MESKGRMAREGEGWSTKGVYPDRCEFIDAADGCILRRKRFICIRCDRRYVNSRDLKRHEKYGCGRSPRFKCPYCSQRAKYRSVIYNHVRAIHPRMHVMTVDLGSDTCFA</sequence>